<dbReference type="AlphaFoldDB" id="A0A8J5X555"/>
<evidence type="ECO:0000313" key="2">
    <source>
        <dbReference type="EMBL" id="KAG8458626.1"/>
    </source>
</evidence>
<name>A0A8J5X555_DIALT</name>
<gene>
    <name evidence="2" type="ORF">KFE25_008423</name>
</gene>
<feature type="chain" id="PRO_5035230792" description="Cilia- and flagella-associated protein 157" evidence="1">
    <location>
        <begin position="16"/>
        <end position="425"/>
    </location>
</feature>
<keyword evidence="3" id="KW-1185">Reference proteome</keyword>
<feature type="signal peptide" evidence="1">
    <location>
        <begin position="1"/>
        <end position="15"/>
    </location>
</feature>
<organism evidence="2 3">
    <name type="scientific">Diacronema lutheri</name>
    <name type="common">Unicellular marine alga</name>
    <name type="synonym">Monochrysis lutheri</name>
    <dbReference type="NCBI Taxonomy" id="2081491"/>
    <lineage>
        <taxon>Eukaryota</taxon>
        <taxon>Haptista</taxon>
        <taxon>Haptophyta</taxon>
        <taxon>Pavlovophyceae</taxon>
        <taxon>Pavlovales</taxon>
        <taxon>Pavlovaceae</taxon>
        <taxon>Diacronema</taxon>
    </lineage>
</organism>
<evidence type="ECO:0008006" key="4">
    <source>
        <dbReference type="Google" id="ProtNLM"/>
    </source>
</evidence>
<dbReference type="OrthoDB" id="10670286at2759"/>
<protein>
    <recommendedName>
        <fullName evidence="4">Cilia- and flagella-associated protein 157</fullName>
    </recommendedName>
</protein>
<accession>A0A8J5X555</accession>
<proteinExistence type="predicted"/>
<sequence length="425" mass="45572">MRRVILLCLAASTLGARVGVPSVRAPRARPCATRACAAGPEQGGEARAETRASERAAGGLSGARSAADLAKQLRSVRNEQLGEAREMLVQSASLRFEQLVRFKDEQLVELRAKLSDAFGRIAAVEAAAARAAEGAAAELGRAMADAERMAMQAAARDAEAAQRLAAAELRLADSEAAAAERLAAADKRLAAAEAAASERLAAAGATIGSLEALLAQKALQEREARGRVTVLELSRARLEGEMGEMRTRTAELGEQVKALLSAKHSLEDALEYAQDDLRSSGARASAAEADAANSARKFALASARSDALKAELRQVRTELQQVSWQFDEYRFDAEKVQRARLARRARLETRADLNRVETASNRRAVANALRALLQRVTPGPVRRLLKLAPRRGPSADEQPDRSALEAEERMAAQLLLESFEGGKRL</sequence>
<evidence type="ECO:0000313" key="3">
    <source>
        <dbReference type="Proteomes" id="UP000751190"/>
    </source>
</evidence>
<comment type="caution">
    <text evidence="2">The sequence shown here is derived from an EMBL/GenBank/DDBJ whole genome shotgun (WGS) entry which is preliminary data.</text>
</comment>
<dbReference type="EMBL" id="JAGTXO010000049">
    <property type="protein sequence ID" value="KAG8458626.1"/>
    <property type="molecule type" value="Genomic_DNA"/>
</dbReference>
<dbReference type="Proteomes" id="UP000751190">
    <property type="component" value="Unassembled WGS sequence"/>
</dbReference>
<reference evidence="2" key="1">
    <citation type="submission" date="2021-05" db="EMBL/GenBank/DDBJ databases">
        <title>The genome of the haptophyte Pavlova lutheri (Diacronema luteri, Pavlovales) - a model for lipid biosynthesis in eukaryotic algae.</title>
        <authorList>
            <person name="Hulatt C.J."/>
            <person name="Posewitz M.C."/>
        </authorList>
    </citation>
    <scope>NUCLEOTIDE SEQUENCE</scope>
    <source>
        <strain evidence="2">NIVA-4/92</strain>
    </source>
</reference>
<evidence type="ECO:0000256" key="1">
    <source>
        <dbReference type="SAM" id="SignalP"/>
    </source>
</evidence>
<keyword evidence="1" id="KW-0732">Signal</keyword>